<dbReference type="EMBL" id="BMRB01000001">
    <property type="protein sequence ID" value="GGS21932.1"/>
    <property type="molecule type" value="Genomic_DNA"/>
</dbReference>
<organism evidence="2 3">
    <name type="scientific">Actinokineospora fastidiosa</name>
    <dbReference type="NCBI Taxonomy" id="1816"/>
    <lineage>
        <taxon>Bacteria</taxon>
        <taxon>Bacillati</taxon>
        <taxon>Actinomycetota</taxon>
        <taxon>Actinomycetes</taxon>
        <taxon>Pseudonocardiales</taxon>
        <taxon>Pseudonocardiaceae</taxon>
        <taxon>Actinokineospora</taxon>
    </lineage>
</organism>
<reference evidence="2" key="2">
    <citation type="submission" date="2020-09" db="EMBL/GenBank/DDBJ databases">
        <authorList>
            <person name="Sun Q."/>
            <person name="Ohkuma M."/>
        </authorList>
    </citation>
    <scope>NUCLEOTIDE SEQUENCE</scope>
    <source>
        <strain evidence="2">JCM 3276</strain>
    </source>
</reference>
<reference evidence="2" key="1">
    <citation type="journal article" date="2014" name="Int. J. Syst. Evol. Microbiol.">
        <title>Complete genome sequence of Corynebacterium casei LMG S-19264T (=DSM 44701T), isolated from a smear-ripened cheese.</title>
        <authorList>
            <consortium name="US DOE Joint Genome Institute (JGI-PGF)"/>
            <person name="Walter F."/>
            <person name="Albersmeier A."/>
            <person name="Kalinowski J."/>
            <person name="Ruckert C."/>
        </authorList>
    </citation>
    <scope>NUCLEOTIDE SEQUENCE</scope>
    <source>
        <strain evidence="2">JCM 3276</strain>
    </source>
</reference>
<dbReference type="Proteomes" id="UP000660680">
    <property type="component" value="Unassembled WGS sequence"/>
</dbReference>
<keyword evidence="3" id="KW-1185">Reference proteome</keyword>
<name>A0A918G7S9_9PSEU</name>
<evidence type="ECO:0000313" key="3">
    <source>
        <dbReference type="Proteomes" id="UP000660680"/>
    </source>
</evidence>
<feature type="compositionally biased region" description="Low complexity" evidence="1">
    <location>
        <begin position="1"/>
        <end position="18"/>
    </location>
</feature>
<sequence>MADPATATQAATGPAGQTRELPGLVVVKEKSIALTATSRSGPGGPDHPALTVLACAHDHSRSSRAGRAGATACIVEVRGSVFLTGMRMPGNAFPGQSN</sequence>
<feature type="region of interest" description="Disordered" evidence="1">
    <location>
        <begin position="1"/>
        <end position="22"/>
    </location>
</feature>
<comment type="caution">
    <text evidence="2">The sequence shown here is derived from an EMBL/GenBank/DDBJ whole genome shotgun (WGS) entry which is preliminary data.</text>
</comment>
<evidence type="ECO:0000256" key="1">
    <source>
        <dbReference type="SAM" id="MobiDB-lite"/>
    </source>
</evidence>
<gene>
    <name evidence="2" type="ORF">GCM10010171_13420</name>
</gene>
<dbReference type="AlphaFoldDB" id="A0A918G7S9"/>
<evidence type="ECO:0000313" key="2">
    <source>
        <dbReference type="EMBL" id="GGS21932.1"/>
    </source>
</evidence>
<proteinExistence type="predicted"/>
<protein>
    <submittedName>
        <fullName evidence="2">Uncharacterized protein</fullName>
    </submittedName>
</protein>
<accession>A0A918G7S9</accession>